<dbReference type="InterPro" id="IPR012967">
    <property type="entry name" value="COMT_dimerisation"/>
</dbReference>
<dbReference type="GO" id="GO:0046983">
    <property type="term" value="F:protein dimerization activity"/>
    <property type="evidence" value="ECO:0007669"/>
    <property type="project" value="InterPro"/>
</dbReference>
<dbReference type="OrthoDB" id="9766840at2"/>
<protein>
    <submittedName>
        <fullName evidence="7">O-methyltransferase</fullName>
    </submittedName>
</protein>
<evidence type="ECO:0000259" key="6">
    <source>
        <dbReference type="Pfam" id="PF08100"/>
    </source>
</evidence>
<feature type="domain" description="O-methyltransferase C-terminal" evidence="5">
    <location>
        <begin position="111"/>
        <end position="313"/>
    </location>
</feature>
<dbReference type="PROSITE" id="PS51683">
    <property type="entry name" value="SAM_OMT_II"/>
    <property type="match status" value="1"/>
</dbReference>
<organism evidence="7 8">
    <name type="scientific">Legionella quinlivanii</name>
    <dbReference type="NCBI Taxonomy" id="45073"/>
    <lineage>
        <taxon>Bacteria</taxon>
        <taxon>Pseudomonadati</taxon>
        <taxon>Pseudomonadota</taxon>
        <taxon>Gammaproteobacteria</taxon>
        <taxon>Legionellales</taxon>
        <taxon>Legionellaceae</taxon>
        <taxon>Legionella</taxon>
    </lineage>
</organism>
<comment type="caution">
    <text evidence="7">The sequence shown here is derived from an EMBL/GenBank/DDBJ whole genome shotgun (WGS) entry which is preliminary data.</text>
</comment>
<dbReference type="Gene3D" id="1.10.10.10">
    <property type="entry name" value="Winged helix-like DNA-binding domain superfamily/Winged helix DNA-binding domain"/>
    <property type="match status" value="1"/>
</dbReference>
<dbReference type="GO" id="GO:0032259">
    <property type="term" value="P:methylation"/>
    <property type="evidence" value="ECO:0007669"/>
    <property type="project" value="UniProtKB-KW"/>
</dbReference>
<dbReference type="InterPro" id="IPR029063">
    <property type="entry name" value="SAM-dependent_MTases_sf"/>
</dbReference>
<gene>
    <name evidence="7" type="ORF">Lqui_0451</name>
</gene>
<accession>A0A0W0Y3H2</accession>
<evidence type="ECO:0000313" key="8">
    <source>
        <dbReference type="Proteomes" id="UP000054618"/>
    </source>
</evidence>
<dbReference type="InterPro" id="IPR036390">
    <property type="entry name" value="WH_DNA-bd_sf"/>
</dbReference>
<dbReference type="GO" id="GO:0008171">
    <property type="term" value="F:O-methyltransferase activity"/>
    <property type="evidence" value="ECO:0007669"/>
    <property type="project" value="InterPro"/>
</dbReference>
<dbReference type="PIRSF" id="PIRSF005739">
    <property type="entry name" value="O-mtase"/>
    <property type="match status" value="1"/>
</dbReference>
<dbReference type="EMBL" id="LNYS01000006">
    <property type="protein sequence ID" value="KTD51607.1"/>
    <property type="molecule type" value="Genomic_DNA"/>
</dbReference>
<dbReference type="Pfam" id="PF08100">
    <property type="entry name" value="Dimerisation"/>
    <property type="match status" value="1"/>
</dbReference>
<dbReference type="PANTHER" id="PTHR43712">
    <property type="entry name" value="PUTATIVE (AFU_ORTHOLOGUE AFUA_4G14580)-RELATED"/>
    <property type="match status" value="1"/>
</dbReference>
<reference evidence="7 8" key="1">
    <citation type="submission" date="2015-11" db="EMBL/GenBank/DDBJ databases">
        <title>Genomic analysis of 38 Legionella species identifies large and diverse effector repertoires.</title>
        <authorList>
            <person name="Burstein D."/>
            <person name="Amaro F."/>
            <person name="Zusman T."/>
            <person name="Lifshitz Z."/>
            <person name="Cohen O."/>
            <person name="Gilbert J.A."/>
            <person name="Pupko T."/>
            <person name="Shuman H.A."/>
            <person name="Segal G."/>
        </authorList>
    </citation>
    <scope>NUCLEOTIDE SEQUENCE [LARGE SCALE GENOMIC DNA]</scope>
    <source>
        <strain evidence="7 8">CDC#1442-AUS-E</strain>
    </source>
</reference>
<evidence type="ECO:0000259" key="5">
    <source>
        <dbReference type="Pfam" id="PF00891"/>
    </source>
</evidence>
<evidence type="ECO:0000256" key="4">
    <source>
        <dbReference type="PIRSR" id="PIRSR005739-1"/>
    </source>
</evidence>
<evidence type="ECO:0000256" key="2">
    <source>
        <dbReference type="ARBA" id="ARBA00022679"/>
    </source>
</evidence>
<keyword evidence="3" id="KW-0949">S-adenosyl-L-methionine</keyword>
<name>A0A0W0Y3H2_9GAMM</name>
<dbReference type="InterPro" id="IPR016461">
    <property type="entry name" value="COMT-like"/>
</dbReference>
<dbReference type="PATRIC" id="fig|45073.5.peg.480"/>
<dbReference type="SUPFAM" id="SSF46785">
    <property type="entry name" value="Winged helix' DNA-binding domain"/>
    <property type="match status" value="1"/>
</dbReference>
<proteinExistence type="predicted"/>
<dbReference type="Proteomes" id="UP000054618">
    <property type="component" value="Unassembled WGS sequence"/>
</dbReference>
<dbReference type="SUPFAM" id="SSF53335">
    <property type="entry name" value="S-adenosyl-L-methionine-dependent methyltransferases"/>
    <property type="match status" value="1"/>
</dbReference>
<dbReference type="Pfam" id="PF00891">
    <property type="entry name" value="Methyltransf_2"/>
    <property type="match status" value="1"/>
</dbReference>
<evidence type="ECO:0000256" key="1">
    <source>
        <dbReference type="ARBA" id="ARBA00022603"/>
    </source>
</evidence>
<dbReference type="Gene3D" id="3.40.50.150">
    <property type="entry name" value="Vaccinia Virus protein VP39"/>
    <property type="match status" value="1"/>
</dbReference>
<keyword evidence="1 7" id="KW-0489">Methyltransferase</keyword>
<dbReference type="RefSeq" id="WP_058506574.1">
    <property type="nucleotide sequence ID" value="NZ_CAAAIK010000002.1"/>
</dbReference>
<dbReference type="InterPro" id="IPR036388">
    <property type="entry name" value="WH-like_DNA-bd_sf"/>
</dbReference>
<dbReference type="AlphaFoldDB" id="A0A0W0Y3H2"/>
<keyword evidence="2 7" id="KW-0808">Transferase</keyword>
<evidence type="ECO:0000313" key="7">
    <source>
        <dbReference type="EMBL" id="KTD51607.1"/>
    </source>
</evidence>
<dbReference type="STRING" id="45073.Lqui_0451"/>
<dbReference type="PANTHER" id="PTHR43712:SF2">
    <property type="entry name" value="O-METHYLTRANSFERASE CICE"/>
    <property type="match status" value="1"/>
</dbReference>
<evidence type="ECO:0000256" key="3">
    <source>
        <dbReference type="ARBA" id="ARBA00022691"/>
    </source>
</evidence>
<feature type="domain" description="O-methyltransferase dimerisation" evidence="6">
    <location>
        <begin position="19"/>
        <end position="86"/>
    </location>
</feature>
<sequence length="333" mass="37748">MQTQNEAPHVRLATMSRWYVVSRAIHAIASLGIANCMTETPVSVKEIAAKSGTDPELLGRLMQFLSSYGLFEYQAPDAYALTELSKPLRDDDPHSVRDVLRMVDDNWWDAFSMLDHSIKNGKSAFEHKHGEEFFTFLSNHAEKQANFDRGMAKLSTYDDEPIAKCYNFGQFQSMADMGGGRGGMAKAIHKHYPELSITVFDTPSVIDQLSNSDFPSEIQLQAGDFFAEIPLVDAYLYKGVLHDFNDEMMKTILTNCYQRMPHSSRLLIAEQVMPVNNLPHPNKTMDIVMMVLLDGRQRSLAEWQQCIEPAGFEFVSSYPTSSVFTLMEFRRKS</sequence>
<dbReference type="InterPro" id="IPR001077">
    <property type="entry name" value="COMT_C"/>
</dbReference>
<keyword evidence="8" id="KW-1185">Reference proteome</keyword>
<feature type="active site" description="Proton acceptor" evidence="4">
    <location>
        <position position="242"/>
    </location>
</feature>